<evidence type="ECO:0000256" key="7">
    <source>
        <dbReference type="RuleBase" id="RU364036"/>
    </source>
</evidence>
<dbReference type="GO" id="GO:0000339">
    <property type="term" value="F:RNA cap binding"/>
    <property type="evidence" value="ECO:0007669"/>
    <property type="project" value="InterPro"/>
</dbReference>
<keyword evidence="10" id="KW-1185">Reference proteome</keyword>
<protein>
    <recommendedName>
        <fullName evidence="7">Nuclear cap-binding protein subunit 2</fullName>
    </recommendedName>
    <alternativeName>
        <fullName evidence="7">20 kDa nuclear cap-binding protein</fullName>
    </alternativeName>
</protein>
<dbReference type="AlphaFoldDB" id="A0A0K3AT34"/>
<evidence type="ECO:0000256" key="5">
    <source>
        <dbReference type="ARBA" id="ARBA00023242"/>
    </source>
</evidence>
<feature type="domain" description="RRM" evidence="8">
    <location>
        <begin position="34"/>
        <end position="112"/>
    </location>
</feature>
<dbReference type="SUPFAM" id="SSF54928">
    <property type="entry name" value="RNA-binding domain, RBD"/>
    <property type="match status" value="1"/>
</dbReference>
<dbReference type="OMA" id="DIRRIIM"/>
<evidence type="ECO:0000256" key="3">
    <source>
        <dbReference type="ARBA" id="ARBA00022664"/>
    </source>
</evidence>
<evidence type="ECO:0000256" key="2">
    <source>
        <dbReference type="ARBA" id="ARBA00010725"/>
    </source>
</evidence>
<proteinExistence type="inferred from homology"/>
<keyword evidence="4 7" id="KW-0508">mRNA splicing</keyword>
<dbReference type="Proteomes" id="UP000002899">
    <property type="component" value="Chromosome III"/>
</dbReference>
<evidence type="ECO:0000256" key="4">
    <source>
        <dbReference type="ARBA" id="ARBA00023187"/>
    </source>
</evidence>
<reference evidence="9 10" key="1">
    <citation type="journal article" date="2012" name="Nucleic Acids Res.">
        <title>Sequencing of the smallest Apicomplexan genome from the human pathogen Babesia microti.</title>
        <authorList>
            <person name="Cornillot E."/>
            <person name="Hadj-Kaddour K."/>
            <person name="Dassouli A."/>
            <person name="Noel B."/>
            <person name="Ranwez V."/>
            <person name="Vacherie B."/>
            <person name="Augagneur Y."/>
            <person name="Bres V."/>
            <person name="Duclos A."/>
            <person name="Randazzo S."/>
            <person name="Carcy B."/>
            <person name="Debierre-Grockiego F."/>
            <person name="Delbecq S."/>
            <person name="Moubri-Menage K."/>
            <person name="Shams-Eldin H."/>
            <person name="Usmani-Brown S."/>
            <person name="Bringaud F."/>
            <person name="Wincker P."/>
            <person name="Vivares C.P."/>
            <person name="Schwarz R.T."/>
            <person name="Schetters T.P."/>
            <person name="Krause P.J."/>
            <person name="Gorenflot A."/>
            <person name="Berry V."/>
            <person name="Barbe V."/>
            <person name="Ben Mamoun C."/>
        </authorList>
    </citation>
    <scope>NUCLEOTIDE SEQUENCE [LARGE SCALE GENOMIC DNA]</scope>
    <source>
        <strain evidence="9 10">RI</strain>
    </source>
</reference>
<dbReference type="InterPro" id="IPR035979">
    <property type="entry name" value="RBD_domain_sf"/>
</dbReference>
<dbReference type="InterPro" id="IPR027157">
    <property type="entry name" value="NCBP2"/>
</dbReference>
<dbReference type="InterPro" id="IPR012677">
    <property type="entry name" value="Nucleotide-bd_a/b_plait_sf"/>
</dbReference>
<evidence type="ECO:0000256" key="6">
    <source>
        <dbReference type="PROSITE-ProRule" id="PRU00176"/>
    </source>
</evidence>
<evidence type="ECO:0000313" key="10">
    <source>
        <dbReference type="Proteomes" id="UP000002899"/>
    </source>
</evidence>
<keyword evidence="5 7" id="KW-0539">Nucleus</keyword>
<dbReference type="GO" id="GO:0005634">
    <property type="term" value="C:nucleus"/>
    <property type="evidence" value="ECO:0007669"/>
    <property type="project" value="UniProtKB-SubCell"/>
</dbReference>
<evidence type="ECO:0000313" key="9">
    <source>
        <dbReference type="EMBL" id="CTQ40721.1"/>
    </source>
</evidence>
<keyword evidence="6 7" id="KW-0694">RNA-binding</keyword>
<comment type="similarity">
    <text evidence="2 7">Belongs to the RRM NCBP2 family.</text>
</comment>
<dbReference type="InterPro" id="IPR000504">
    <property type="entry name" value="RRM_dom"/>
</dbReference>
<sequence>MADLYEIIENKRKYWDKKSCSSPAEWFDKLDRTCTVYVGNLTFTTPEERIHQVFRMVGQIDHVTMGLNSVTLSPCGFAFVTYKDSEHAKQSVHALNGCYIDGRVIRVDLDAGNGVDDNRKLARGLDGNQWRDAFRDDFDIARGGSGLGISPESLNNYNRNFKKQRR</sequence>
<dbReference type="GeneID" id="24424756"/>
<dbReference type="OrthoDB" id="201398at2759"/>
<dbReference type="Pfam" id="PF00076">
    <property type="entry name" value="RRM_1"/>
    <property type="match status" value="1"/>
</dbReference>
<evidence type="ECO:0000259" key="8">
    <source>
        <dbReference type="PROSITE" id="PS50102"/>
    </source>
</evidence>
<dbReference type="PANTHER" id="PTHR18847">
    <property type="entry name" value="20 KD NUCLEAR CAP BINDING PROTEIN"/>
    <property type="match status" value="1"/>
</dbReference>
<dbReference type="EMBL" id="LN871598">
    <property type="protein sequence ID" value="CTQ40721.1"/>
    <property type="molecule type" value="Genomic_DNA"/>
</dbReference>
<dbReference type="SMART" id="SM00360">
    <property type="entry name" value="RRM"/>
    <property type="match status" value="1"/>
</dbReference>
<dbReference type="PROSITE" id="PS50102">
    <property type="entry name" value="RRM"/>
    <property type="match status" value="1"/>
</dbReference>
<gene>
    <name evidence="9" type="ORF">BMR1_03g00605</name>
</gene>
<reference evidence="9 10" key="2">
    <citation type="journal article" date="2013" name="PLoS ONE">
        <title>Whole genome mapping and re-organization of the nuclear and mitochondrial genomes of Babesia microti isolates.</title>
        <authorList>
            <person name="Cornillot E."/>
            <person name="Dassouli A."/>
            <person name="Garg A."/>
            <person name="Pachikara N."/>
            <person name="Randazzo S."/>
            <person name="Depoix D."/>
            <person name="Carcy B."/>
            <person name="Delbecq S."/>
            <person name="Frutos R."/>
            <person name="Silva J.C."/>
            <person name="Sutton R."/>
            <person name="Krause P.J."/>
            <person name="Mamoun C.B."/>
        </authorList>
    </citation>
    <scope>NUCLEOTIDE SEQUENCE [LARGE SCALE GENOMIC DNA]</scope>
    <source>
        <strain evidence="9 10">RI</strain>
    </source>
</reference>
<dbReference type="Gene3D" id="3.30.70.330">
    <property type="match status" value="1"/>
</dbReference>
<dbReference type="GO" id="GO:0005846">
    <property type="term" value="C:nuclear cap binding complex"/>
    <property type="evidence" value="ECO:0007669"/>
    <property type="project" value="InterPro"/>
</dbReference>
<dbReference type="RefSeq" id="XP_012648732.1">
    <property type="nucleotide sequence ID" value="XM_012793278.1"/>
</dbReference>
<dbReference type="KEGG" id="bmic:BMR1_03g00605"/>
<keyword evidence="3 7" id="KW-0507">mRNA processing</keyword>
<comment type="subcellular location">
    <subcellularLocation>
        <location evidence="1 7">Nucleus</location>
    </subcellularLocation>
</comment>
<reference evidence="9 10" key="3">
    <citation type="journal article" date="2016" name="Sci. Rep.">
        <title>Genome-wide diversity and gene expression profiling of Babesia microti isolates identify polymorphic genes that mediate host-pathogen interactions.</title>
        <authorList>
            <person name="Silva J.C."/>
            <person name="Cornillot E."/>
            <person name="McCracken C."/>
            <person name="Usmani-Brown S."/>
            <person name="Dwivedi A."/>
            <person name="Ifeonu O.O."/>
            <person name="Crabtree J."/>
            <person name="Gotia H.T."/>
            <person name="Virji A.Z."/>
            <person name="Reynes C."/>
            <person name="Colinge J."/>
            <person name="Kumar V."/>
            <person name="Lawres L."/>
            <person name="Pazzi J.E."/>
            <person name="Pablo J.V."/>
            <person name="Hung C."/>
            <person name="Brancato J."/>
            <person name="Kumari P."/>
            <person name="Orvis J."/>
            <person name="Tretina K."/>
            <person name="Chibucos M."/>
            <person name="Ott S."/>
            <person name="Sadzewicz L."/>
            <person name="Sengamalay N."/>
            <person name="Shetty A.C."/>
            <person name="Su Q."/>
            <person name="Tallon L."/>
            <person name="Fraser C.M."/>
            <person name="Frutos R."/>
            <person name="Molina D.M."/>
            <person name="Krause P.J."/>
            <person name="Ben Mamoun C."/>
        </authorList>
    </citation>
    <scope>NUCLEOTIDE SEQUENCE [LARGE SCALE GENOMIC DNA]</scope>
    <source>
        <strain evidence="9 10">RI</strain>
    </source>
</reference>
<organism evidence="9 10">
    <name type="scientific">Babesia microti (strain RI)</name>
    <dbReference type="NCBI Taxonomy" id="1133968"/>
    <lineage>
        <taxon>Eukaryota</taxon>
        <taxon>Sar</taxon>
        <taxon>Alveolata</taxon>
        <taxon>Apicomplexa</taxon>
        <taxon>Aconoidasida</taxon>
        <taxon>Piroplasmida</taxon>
        <taxon>Babesiidae</taxon>
        <taxon>Babesia</taxon>
    </lineage>
</organism>
<evidence type="ECO:0000256" key="1">
    <source>
        <dbReference type="ARBA" id="ARBA00004123"/>
    </source>
</evidence>
<dbReference type="PANTHER" id="PTHR18847:SF0">
    <property type="entry name" value="NUCLEAR CAP-BINDING PROTEIN SUBUNIT 2"/>
    <property type="match status" value="1"/>
</dbReference>
<name>A0A0K3AT34_BABMR</name>
<dbReference type="VEuPathDB" id="PiroplasmaDB:BMR1_03g00605"/>
<dbReference type="GO" id="GO:0045292">
    <property type="term" value="P:mRNA cis splicing, via spliceosome"/>
    <property type="evidence" value="ECO:0007669"/>
    <property type="project" value="InterPro"/>
</dbReference>
<accession>A0A0K3AT34</accession>